<dbReference type="PANTHER" id="PTHR16166:SF93">
    <property type="entry name" value="INTERMEMBRANE LIPID TRANSFER PROTEIN VPS13"/>
    <property type="match status" value="1"/>
</dbReference>
<dbReference type="Proteomes" id="UP001327560">
    <property type="component" value="Chromosome 9"/>
</dbReference>
<name>A0AAQ3QMT2_9LILI</name>
<dbReference type="AlphaFoldDB" id="A0AAQ3QMT2"/>
<evidence type="ECO:0000313" key="2">
    <source>
        <dbReference type="EMBL" id="WOL18456.1"/>
    </source>
</evidence>
<evidence type="ECO:0000313" key="3">
    <source>
        <dbReference type="Proteomes" id="UP001327560"/>
    </source>
</evidence>
<keyword evidence="3" id="KW-1185">Reference proteome</keyword>
<dbReference type="GO" id="GO:0006623">
    <property type="term" value="P:protein targeting to vacuole"/>
    <property type="evidence" value="ECO:0007669"/>
    <property type="project" value="TreeGrafter"/>
</dbReference>
<dbReference type="EMBL" id="CP136898">
    <property type="protein sequence ID" value="WOL18456.1"/>
    <property type="molecule type" value="Genomic_DNA"/>
</dbReference>
<dbReference type="InterPro" id="IPR026847">
    <property type="entry name" value="VPS13"/>
</dbReference>
<protein>
    <submittedName>
        <fullName evidence="2">Uncharacterized protein</fullName>
    </submittedName>
</protein>
<organism evidence="2 3">
    <name type="scientific">Canna indica</name>
    <name type="common">Indian-shot</name>
    <dbReference type="NCBI Taxonomy" id="4628"/>
    <lineage>
        <taxon>Eukaryota</taxon>
        <taxon>Viridiplantae</taxon>
        <taxon>Streptophyta</taxon>
        <taxon>Embryophyta</taxon>
        <taxon>Tracheophyta</taxon>
        <taxon>Spermatophyta</taxon>
        <taxon>Magnoliopsida</taxon>
        <taxon>Liliopsida</taxon>
        <taxon>Zingiberales</taxon>
        <taxon>Cannaceae</taxon>
        <taxon>Canna</taxon>
    </lineage>
</organism>
<dbReference type="PANTHER" id="PTHR16166">
    <property type="entry name" value="VACUOLAR PROTEIN SORTING-ASSOCIATED PROTEIN VPS13"/>
    <property type="match status" value="1"/>
</dbReference>
<comment type="similarity">
    <text evidence="1">Belongs to the VPS13 family.</text>
</comment>
<proteinExistence type="inferred from homology"/>
<evidence type="ECO:0000256" key="1">
    <source>
        <dbReference type="ARBA" id="ARBA00006545"/>
    </source>
</evidence>
<sequence>MLFICRRIFWELSVSSIQKRNSLSFCYIWQIFQEGIHGHCSHGTATWASNRRYLLSPINGVLKYHRLGKQERHDPEIPFEKSSLVLSDVSIAISESQYYDGIKLLETFSRYKTRVDICHLRPVVPISKDPQSLVEVSVLAGVQQKKLCYWFSWDKIKLLCQLRRCYVHLYVNTLQHSPNADVSEIRQIERILDSKVIILWRLLAHAKFAYVKSKEASEQKGSWWSFSWYVECRDNFSVCHFCLCYVSNIKSCKYFAHAYVL</sequence>
<gene>
    <name evidence="2" type="ORF">Cni_G27252</name>
</gene>
<dbReference type="GO" id="GO:0045053">
    <property type="term" value="P:protein retention in Golgi apparatus"/>
    <property type="evidence" value="ECO:0007669"/>
    <property type="project" value="TreeGrafter"/>
</dbReference>
<reference evidence="2 3" key="1">
    <citation type="submission" date="2023-10" db="EMBL/GenBank/DDBJ databases">
        <title>Chromosome-scale genome assembly provides insights into flower coloration mechanisms of Canna indica.</title>
        <authorList>
            <person name="Li C."/>
        </authorList>
    </citation>
    <scope>NUCLEOTIDE SEQUENCE [LARGE SCALE GENOMIC DNA]</scope>
    <source>
        <tissue evidence="2">Flower</tissue>
    </source>
</reference>
<accession>A0AAQ3QMT2</accession>